<dbReference type="AlphaFoldDB" id="A0A979GS82"/>
<protein>
    <submittedName>
        <fullName evidence="1">Transcriptional regulator, Crp/Fnr family</fullName>
    </submittedName>
</protein>
<evidence type="ECO:0000313" key="2">
    <source>
        <dbReference type="Proteomes" id="UP000002215"/>
    </source>
</evidence>
<dbReference type="Proteomes" id="UP000002215">
    <property type="component" value="Chromosome"/>
</dbReference>
<reference evidence="2" key="1">
    <citation type="submission" date="2009-08" db="EMBL/GenBank/DDBJ databases">
        <title>The complete genome of Chitinophaga pinensis DSM 2588.</title>
        <authorList>
            <consortium name="US DOE Joint Genome Institute (JGI-PGF)"/>
            <person name="Lucas S."/>
            <person name="Copeland A."/>
            <person name="Lapidus A."/>
            <person name="Glavina del Rio T."/>
            <person name="Dalin E."/>
            <person name="Tice H."/>
            <person name="Bruce D."/>
            <person name="Goodwin L."/>
            <person name="Pitluck S."/>
            <person name="Kyrpides N."/>
            <person name="Mavromatis K."/>
            <person name="Ivanova N."/>
            <person name="Mikhailova N."/>
            <person name="Sims D."/>
            <person name="Meinche L."/>
            <person name="Brettin T."/>
            <person name="Detter J.C."/>
            <person name="Han C."/>
            <person name="Larimer F."/>
            <person name="Land M."/>
            <person name="Hauser L."/>
            <person name="Markowitz V."/>
            <person name="Cheng J.-F."/>
            <person name="Hugenholtz P."/>
            <person name="Woyke T."/>
            <person name="Wu D."/>
            <person name="Spring S."/>
            <person name="Klenk H.-P."/>
            <person name="Eisen J.A."/>
        </authorList>
    </citation>
    <scope>NUCLEOTIDE SEQUENCE [LARGE SCALE GENOMIC DNA]</scope>
    <source>
        <strain evidence="2">ATCC 43595 / DSM 2588 / LMG 13176 / NBRC 15968 / NCIMB 11800 / UQM 2034</strain>
    </source>
</reference>
<dbReference type="EMBL" id="CP001699">
    <property type="protein sequence ID" value="ACU59254.1"/>
    <property type="molecule type" value="Genomic_DNA"/>
</dbReference>
<proteinExistence type="predicted"/>
<gene>
    <name evidence="1" type="ordered locus">Cpin_1758</name>
</gene>
<dbReference type="OrthoDB" id="9152304at2"/>
<dbReference type="SUPFAM" id="SSF51206">
    <property type="entry name" value="cAMP-binding domain-like"/>
    <property type="match status" value="1"/>
</dbReference>
<dbReference type="Gene3D" id="2.60.120.10">
    <property type="entry name" value="Jelly Rolls"/>
    <property type="match status" value="1"/>
</dbReference>
<name>A0A979GS82_CHIPD</name>
<organism evidence="1 2">
    <name type="scientific">Chitinophaga pinensis (strain ATCC 43595 / DSM 2588 / LMG 13176 / NBRC 15968 / NCIMB 11800 / UQM 2034)</name>
    <dbReference type="NCBI Taxonomy" id="485918"/>
    <lineage>
        <taxon>Bacteria</taxon>
        <taxon>Pseudomonadati</taxon>
        <taxon>Bacteroidota</taxon>
        <taxon>Chitinophagia</taxon>
        <taxon>Chitinophagales</taxon>
        <taxon>Chitinophagaceae</taxon>
        <taxon>Chitinophaga</taxon>
    </lineage>
</organism>
<evidence type="ECO:0000313" key="1">
    <source>
        <dbReference type="EMBL" id="ACU59254.1"/>
    </source>
</evidence>
<reference evidence="1 2" key="2">
    <citation type="journal article" date="2010" name="Stand. Genomic Sci.">
        <title>Complete genome sequence of Chitinophaga pinensis type strain (UQM 2034).</title>
        <authorList>
            <person name="Glavina Del Rio T."/>
            <person name="Abt B."/>
            <person name="Spring S."/>
            <person name="Lapidus A."/>
            <person name="Nolan M."/>
            <person name="Tice H."/>
            <person name="Copeland A."/>
            <person name="Cheng J.F."/>
            <person name="Chen F."/>
            <person name="Bruce D."/>
            <person name="Goodwin L."/>
            <person name="Pitluck S."/>
            <person name="Ivanova N."/>
            <person name="Mavromatis K."/>
            <person name="Mikhailova N."/>
            <person name="Pati A."/>
            <person name="Chen A."/>
            <person name="Palaniappan K."/>
            <person name="Land M."/>
            <person name="Hauser L."/>
            <person name="Chang Y.J."/>
            <person name="Jeffries C.D."/>
            <person name="Chain P."/>
            <person name="Saunders E."/>
            <person name="Detter J.C."/>
            <person name="Brettin T."/>
            <person name="Rohde M."/>
            <person name="Goker M."/>
            <person name="Bristow J."/>
            <person name="Eisen J.A."/>
            <person name="Markowitz V."/>
            <person name="Hugenholtz P."/>
            <person name="Kyrpides N.C."/>
            <person name="Klenk H.P."/>
            <person name="Lucas S."/>
        </authorList>
    </citation>
    <scope>NUCLEOTIDE SEQUENCE [LARGE SCALE GENOMIC DNA]</scope>
    <source>
        <strain evidence="2">ATCC 43595 / DSM 2588 / LMG 13176 / NBRC 15968 / NCIMB 11800 / UQM 2034</strain>
    </source>
</reference>
<dbReference type="InterPro" id="IPR014710">
    <property type="entry name" value="RmlC-like_jellyroll"/>
</dbReference>
<dbReference type="KEGG" id="cpi:Cpin_1758"/>
<sequence>MNELEVLKQHILKRMLLPEDELNAFVAAFAVKRIKKRQFIIQPEFTARVRTYIIQGAFRSYVVGPDGAEHTIQLAIDDWWISDYSSYIFQKPATMFVVALQDSIVMQIEYETEQRLKREYHNIETFFRIAAEGLAAYHQRRIIASLTRTAEERYNDFITAYPGMLERVPQYAIASYLGVTTQFISKIRNKKAAFKPLKS</sequence>
<dbReference type="InterPro" id="IPR018490">
    <property type="entry name" value="cNMP-bd_dom_sf"/>
</dbReference>
<accession>A0A979GS82</accession>
<dbReference type="RefSeq" id="WP_012789430.1">
    <property type="nucleotide sequence ID" value="NC_013132.1"/>
</dbReference>